<sequence length="121" mass="14628">MEKRKEIITERGEVLQVRYVVERDLYGDKKFICRLYKKQKNFLFSYHKKVGGWQRGAGGYNCLNTLPIDLVKEFTEDCIGYYYENMDNSDEFEKWDGFMGDEEQRKNFVREVRLKKLLNDE</sequence>
<name>A0A8D9CFK8_9VIRU</name>
<gene>
    <name evidence="1" type="ORF">SLAVMIC_00696</name>
</gene>
<protein>
    <submittedName>
        <fullName evidence="1">Uncharacterized protein</fullName>
    </submittedName>
</protein>
<proteinExistence type="predicted"/>
<evidence type="ECO:0000313" key="1">
    <source>
        <dbReference type="EMBL" id="CAG7581144.1"/>
    </source>
</evidence>
<reference evidence="1" key="1">
    <citation type="submission" date="2021-06" db="EMBL/GenBank/DDBJ databases">
        <authorList>
            <person name="Gannon L."/>
            <person name="Redgwell R T."/>
            <person name="Michniewski S."/>
            <person name="Harrison D C."/>
            <person name="Millard A."/>
        </authorList>
    </citation>
    <scope>NUCLEOTIDE SEQUENCE</scope>
</reference>
<organism evidence="1">
    <name type="scientific">uncultured marine phage</name>
    <dbReference type="NCBI Taxonomy" id="707152"/>
    <lineage>
        <taxon>Viruses</taxon>
        <taxon>environmental samples</taxon>
    </lineage>
</organism>
<accession>A0A8D9CFK8</accession>
<dbReference type="EMBL" id="OU342829">
    <property type="protein sequence ID" value="CAG7581144.1"/>
    <property type="molecule type" value="Genomic_DNA"/>
</dbReference>